<sequence>MEVETIIPYELYSDAPGILFNKAEWDAAHAAHPHDFDFGSVPKGWRTELKGPQVWTGEYLSQNPHLYIREITSVEIAEVDAAIQLWKELALPLLKLNRERFSLPNFGRVLQELAHNIYHGVGVQVLRGFPIQSYSKEDQIIAFLGINSWVGDERLNQGADRGLCHIKSITHIDPSKRGKIYVSAQDTNAQMYHSDAGGDIVSLMAVSLSGTGGASTLASSWQVYNHLAKHRPDILRILGQRKFRWQANGIPDEGVNLIHQDNGKLFLNFSTRTFIGYGEIPDRDTRYPSLTFEEREAFGGWQWVADQHRLETELQPGDIEWVNNLHLQHARRGFTEDISRPRHLLRVWLRNSELSPRNLPLDIRRKFDAMFSQPPTFYPVDEMDEDERRRATGIFTGSCKTEDAGERLVKGGIGANNTTSIR</sequence>
<comment type="caution">
    <text evidence="3">The sequence shown here is derived from an EMBL/GenBank/DDBJ whole genome shotgun (WGS) entry which is preliminary data.</text>
</comment>
<gene>
    <name evidence="3" type="ORF">BKA67DRAFT_558869</name>
</gene>
<dbReference type="Pfam" id="PF02668">
    <property type="entry name" value="TauD"/>
    <property type="match status" value="1"/>
</dbReference>
<dbReference type="OrthoDB" id="272271at2759"/>
<proteinExistence type="predicted"/>
<organism evidence="3 4">
    <name type="scientific">Truncatella angustata</name>
    <dbReference type="NCBI Taxonomy" id="152316"/>
    <lineage>
        <taxon>Eukaryota</taxon>
        <taxon>Fungi</taxon>
        <taxon>Dikarya</taxon>
        <taxon>Ascomycota</taxon>
        <taxon>Pezizomycotina</taxon>
        <taxon>Sordariomycetes</taxon>
        <taxon>Xylariomycetidae</taxon>
        <taxon>Amphisphaeriales</taxon>
        <taxon>Sporocadaceae</taxon>
        <taxon>Truncatella</taxon>
    </lineage>
</organism>
<evidence type="ECO:0000313" key="4">
    <source>
        <dbReference type="Proteomes" id="UP000758603"/>
    </source>
</evidence>
<protein>
    <submittedName>
        <fullName evidence="3">Taurine catabolism dioxygenase family protein</fullName>
    </submittedName>
</protein>
<dbReference type="EMBL" id="JAGPXC010000002">
    <property type="protein sequence ID" value="KAH6658736.1"/>
    <property type="molecule type" value="Genomic_DNA"/>
</dbReference>
<dbReference type="Gene3D" id="3.60.130.10">
    <property type="entry name" value="Clavaminate synthase-like"/>
    <property type="match status" value="1"/>
</dbReference>
<accession>A0A9P8UUU9</accession>
<dbReference type="AlphaFoldDB" id="A0A9P8UUU9"/>
<keyword evidence="3" id="KW-0223">Dioxygenase</keyword>
<keyword evidence="1" id="KW-0560">Oxidoreductase</keyword>
<dbReference type="InterPro" id="IPR050411">
    <property type="entry name" value="AlphaKG_dependent_hydroxylases"/>
</dbReference>
<dbReference type="PANTHER" id="PTHR10696:SF54">
    <property type="entry name" value="FAMILY OXIDOREDUCTASE, PUTATIVE (AFU_ORTHOLOGUE AFUA_4G13850)-RELATED"/>
    <property type="match status" value="1"/>
</dbReference>
<dbReference type="InterPro" id="IPR003819">
    <property type="entry name" value="TauD/TfdA-like"/>
</dbReference>
<dbReference type="SUPFAM" id="SSF51197">
    <property type="entry name" value="Clavaminate synthase-like"/>
    <property type="match status" value="1"/>
</dbReference>
<name>A0A9P8UUU9_9PEZI</name>
<evidence type="ECO:0000313" key="3">
    <source>
        <dbReference type="EMBL" id="KAH6658736.1"/>
    </source>
</evidence>
<dbReference type="GeneID" id="70131246"/>
<dbReference type="PANTHER" id="PTHR10696">
    <property type="entry name" value="GAMMA-BUTYROBETAINE HYDROXYLASE-RELATED"/>
    <property type="match status" value="1"/>
</dbReference>
<feature type="domain" description="TauD/TfdA-like" evidence="2">
    <location>
        <begin position="96"/>
        <end position="348"/>
    </location>
</feature>
<reference evidence="3" key="1">
    <citation type="journal article" date="2021" name="Nat. Commun.">
        <title>Genetic determinants of endophytism in the Arabidopsis root mycobiome.</title>
        <authorList>
            <person name="Mesny F."/>
            <person name="Miyauchi S."/>
            <person name="Thiergart T."/>
            <person name="Pickel B."/>
            <person name="Atanasova L."/>
            <person name="Karlsson M."/>
            <person name="Huettel B."/>
            <person name="Barry K.W."/>
            <person name="Haridas S."/>
            <person name="Chen C."/>
            <person name="Bauer D."/>
            <person name="Andreopoulos W."/>
            <person name="Pangilinan J."/>
            <person name="LaButti K."/>
            <person name="Riley R."/>
            <person name="Lipzen A."/>
            <person name="Clum A."/>
            <person name="Drula E."/>
            <person name="Henrissat B."/>
            <person name="Kohler A."/>
            <person name="Grigoriev I.V."/>
            <person name="Martin F.M."/>
            <person name="Hacquard S."/>
        </authorList>
    </citation>
    <scope>NUCLEOTIDE SEQUENCE</scope>
    <source>
        <strain evidence="3">MPI-SDFR-AT-0073</strain>
    </source>
</reference>
<dbReference type="InterPro" id="IPR042098">
    <property type="entry name" value="TauD-like_sf"/>
</dbReference>
<evidence type="ECO:0000259" key="2">
    <source>
        <dbReference type="Pfam" id="PF02668"/>
    </source>
</evidence>
<dbReference type="GO" id="GO:0051213">
    <property type="term" value="F:dioxygenase activity"/>
    <property type="evidence" value="ECO:0007669"/>
    <property type="project" value="UniProtKB-KW"/>
</dbReference>
<keyword evidence="4" id="KW-1185">Reference proteome</keyword>
<dbReference type="RefSeq" id="XP_045962970.1">
    <property type="nucleotide sequence ID" value="XM_046102354.1"/>
</dbReference>
<dbReference type="Proteomes" id="UP000758603">
    <property type="component" value="Unassembled WGS sequence"/>
</dbReference>
<evidence type="ECO:0000256" key="1">
    <source>
        <dbReference type="ARBA" id="ARBA00023002"/>
    </source>
</evidence>